<dbReference type="SUPFAM" id="SSF52980">
    <property type="entry name" value="Restriction endonuclease-like"/>
    <property type="match status" value="1"/>
</dbReference>
<dbReference type="AlphaFoldDB" id="A0AB37UKY7"/>
<dbReference type="Gene3D" id="3.90.1570.10">
    <property type="entry name" value="tt1808, chain A"/>
    <property type="match status" value="1"/>
</dbReference>
<dbReference type="Pfam" id="PF05685">
    <property type="entry name" value="Uma2"/>
    <property type="match status" value="1"/>
</dbReference>
<name>A0AB37UKY7_9CYAN</name>
<accession>A0AB37UKY7</accession>
<protein>
    <recommendedName>
        <fullName evidence="1">Putative restriction endonuclease domain-containing protein</fullName>
    </recommendedName>
</protein>
<evidence type="ECO:0000259" key="1">
    <source>
        <dbReference type="Pfam" id="PF05685"/>
    </source>
</evidence>
<evidence type="ECO:0000313" key="2">
    <source>
        <dbReference type="EMBL" id="RUT12069.1"/>
    </source>
</evidence>
<dbReference type="Proteomes" id="UP000282574">
    <property type="component" value="Unassembled WGS sequence"/>
</dbReference>
<dbReference type="InterPro" id="IPR011335">
    <property type="entry name" value="Restrct_endonuc-II-like"/>
</dbReference>
<feature type="domain" description="Putative restriction endonuclease" evidence="1">
    <location>
        <begin position="17"/>
        <end position="186"/>
    </location>
</feature>
<evidence type="ECO:0000313" key="3">
    <source>
        <dbReference type="Proteomes" id="UP000282574"/>
    </source>
</evidence>
<sequence length="190" mass="21584">MNTIALDLHSVIDLTDEQFFQLCQQNRDLKFERTATGKIIIMPPTGWGTGNRNIKLSTRLELWAKRDNISIAFDSSTGFILPNKAIRSPDAAWVRRDRIEAINPNPDKFLPLAPDFVVELMSASDLLEDLQAKMREYIENGVRLGWLIDPKQQYVEIYRQGREVEALLSPTTLSGEDILPAFVLDLQGIL</sequence>
<dbReference type="RefSeq" id="WP_106171551.1">
    <property type="nucleotide sequence ID" value="NZ_JAVKZF010000003.1"/>
</dbReference>
<gene>
    <name evidence="2" type="ORF">DSM107010_26780</name>
</gene>
<dbReference type="InterPro" id="IPR008538">
    <property type="entry name" value="Uma2"/>
</dbReference>
<dbReference type="InterPro" id="IPR012296">
    <property type="entry name" value="Nuclease_put_TT1808"/>
</dbReference>
<dbReference type="EMBL" id="RSCK01000018">
    <property type="protein sequence ID" value="RUT12069.1"/>
    <property type="molecule type" value="Genomic_DNA"/>
</dbReference>
<proteinExistence type="predicted"/>
<dbReference type="PANTHER" id="PTHR34107">
    <property type="entry name" value="SLL0198 PROTEIN-RELATED"/>
    <property type="match status" value="1"/>
</dbReference>
<dbReference type="PANTHER" id="PTHR34107:SF7">
    <property type="entry name" value="SLR2092 PROTEIN"/>
    <property type="match status" value="1"/>
</dbReference>
<organism evidence="2 3">
    <name type="scientific">Chroococcidiopsis cubana SAG 39.79</name>
    <dbReference type="NCBI Taxonomy" id="388085"/>
    <lineage>
        <taxon>Bacteria</taxon>
        <taxon>Bacillati</taxon>
        <taxon>Cyanobacteriota</taxon>
        <taxon>Cyanophyceae</taxon>
        <taxon>Chroococcidiopsidales</taxon>
        <taxon>Chroococcidiopsidaceae</taxon>
        <taxon>Chroococcidiopsis</taxon>
    </lineage>
</organism>
<dbReference type="CDD" id="cd06260">
    <property type="entry name" value="DUF820-like"/>
    <property type="match status" value="1"/>
</dbReference>
<keyword evidence="3" id="KW-1185">Reference proteome</keyword>
<comment type="caution">
    <text evidence="2">The sequence shown here is derived from an EMBL/GenBank/DDBJ whole genome shotgun (WGS) entry which is preliminary data.</text>
</comment>
<reference evidence="2 3" key="1">
    <citation type="journal article" date="2019" name="Genome Biol. Evol.">
        <title>Day and night: Metabolic profiles and evolutionary relationships of six axenic non-marine cyanobacteria.</title>
        <authorList>
            <person name="Will S.E."/>
            <person name="Henke P."/>
            <person name="Boedeker C."/>
            <person name="Huang S."/>
            <person name="Brinkmann H."/>
            <person name="Rohde M."/>
            <person name="Jarek M."/>
            <person name="Friedl T."/>
            <person name="Seufert S."/>
            <person name="Schumacher M."/>
            <person name="Overmann J."/>
            <person name="Neumann-Schaal M."/>
            <person name="Petersen J."/>
        </authorList>
    </citation>
    <scope>NUCLEOTIDE SEQUENCE [LARGE SCALE GENOMIC DNA]</scope>
    <source>
        <strain evidence="2 3">SAG 39.79</strain>
    </source>
</reference>